<name>A0A1I4DBJ9_9PSEU</name>
<dbReference type="EMBL" id="FORP01000042">
    <property type="protein sequence ID" value="SFK89506.1"/>
    <property type="molecule type" value="Genomic_DNA"/>
</dbReference>
<keyword evidence="3" id="KW-1185">Reference proteome</keyword>
<reference evidence="2 3" key="1">
    <citation type="submission" date="2016-10" db="EMBL/GenBank/DDBJ databases">
        <authorList>
            <person name="de Groot N.N."/>
        </authorList>
    </citation>
    <scope>NUCLEOTIDE SEQUENCE [LARGE SCALE GENOMIC DNA]</scope>
    <source>
        <strain evidence="2 3">DSM 44468</strain>
    </source>
</reference>
<organism evidence="2 3">
    <name type="scientific">Amycolatopsis sacchari</name>
    <dbReference type="NCBI Taxonomy" id="115433"/>
    <lineage>
        <taxon>Bacteria</taxon>
        <taxon>Bacillati</taxon>
        <taxon>Actinomycetota</taxon>
        <taxon>Actinomycetes</taxon>
        <taxon>Pseudonocardiales</taxon>
        <taxon>Pseudonocardiaceae</taxon>
        <taxon>Amycolatopsis</taxon>
    </lineage>
</organism>
<feature type="non-terminal residue" evidence="2">
    <location>
        <position position="29"/>
    </location>
</feature>
<evidence type="ECO:0000313" key="2">
    <source>
        <dbReference type="EMBL" id="SFK89506.1"/>
    </source>
</evidence>
<evidence type="ECO:0000313" key="1">
    <source>
        <dbReference type="EMBL" id="SFJ72784.1"/>
    </source>
</evidence>
<dbReference type="Proteomes" id="UP000199025">
    <property type="component" value="Unassembled WGS sequence"/>
</dbReference>
<sequence length="29" mass="3024">MFMSSSGSRGVSVVGLVRLAGAQERVEDV</sequence>
<dbReference type="STRING" id="115433.SAMN05421835_1081"/>
<accession>A0A1I4DBJ9</accession>
<evidence type="ECO:0000313" key="3">
    <source>
        <dbReference type="Proteomes" id="UP000199025"/>
    </source>
</evidence>
<dbReference type="AlphaFoldDB" id="A0A1I4DBJ9"/>
<dbReference type="EMBL" id="FORP01000008">
    <property type="protein sequence ID" value="SFJ72784.1"/>
    <property type="molecule type" value="Genomic_DNA"/>
</dbReference>
<gene>
    <name evidence="1" type="ORF">SAMN05421835_1081</name>
    <name evidence="2" type="ORF">SAMN05421835_14236</name>
</gene>
<proteinExistence type="predicted"/>
<protein>
    <submittedName>
        <fullName evidence="2">Uncharacterized protein</fullName>
    </submittedName>
</protein>